<feature type="region of interest" description="Disordered" evidence="1">
    <location>
        <begin position="198"/>
        <end position="221"/>
    </location>
</feature>
<organism evidence="2 3">
    <name type="scientific">Venturia nashicola</name>
    <dbReference type="NCBI Taxonomy" id="86259"/>
    <lineage>
        <taxon>Eukaryota</taxon>
        <taxon>Fungi</taxon>
        <taxon>Dikarya</taxon>
        <taxon>Ascomycota</taxon>
        <taxon>Pezizomycotina</taxon>
        <taxon>Dothideomycetes</taxon>
        <taxon>Pleosporomycetidae</taxon>
        <taxon>Venturiales</taxon>
        <taxon>Venturiaceae</taxon>
        <taxon>Venturia</taxon>
    </lineage>
</organism>
<accession>A0A4Z1PG99</accession>
<evidence type="ECO:0000256" key="1">
    <source>
        <dbReference type="SAM" id="MobiDB-lite"/>
    </source>
</evidence>
<evidence type="ECO:0000313" key="2">
    <source>
        <dbReference type="EMBL" id="TID24341.1"/>
    </source>
</evidence>
<keyword evidence="3" id="KW-1185">Reference proteome</keyword>
<dbReference type="Proteomes" id="UP000298493">
    <property type="component" value="Unassembled WGS sequence"/>
</dbReference>
<protein>
    <submittedName>
        <fullName evidence="2">Uncharacterized protein</fullName>
    </submittedName>
</protein>
<gene>
    <name evidence="2" type="ORF">E6O75_ATG02706</name>
</gene>
<proteinExistence type="predicted"/>
<dbReference type="EMBL" id="SNSC02000005">
    <property type="protein sequence ID" value="TID24341.1"/>
    <property type="molecule type" value="Genomic_DNA"/>
</dbReference>
<name>A0A4Z1PG99_9PEZI</name>
<dbReference type="AlphaFoldDB" id="A0A4Z1PG99"/>
<sequence>MKVTPSKPKNTSHLIPRQHLYSWTNELNHKRVKPPSSPNHQSCDERLSKQNFKKPAQLISTSRFLEQPCHFTEEWPTDLGSAHETIAQDMIMHLHFEICSEHATFYEPQDIHFNQKHDTSRDTHFQKHDFLLPSPSPKRSYDMSHEFHLLTIMSKEAMEKAREVLQEAGAVQKQADLAVKKAMAAYEHAIIAVQGNISKTGPERNNSNAPSSFLTLARELR</sequence>
<evidence type="ECO:0000313" key="3">
    <source>
        <dbReference type="Proteomes" id="UP000298493"/>
    </source>
</evidence>
<reference evidence="2 3" key="1">
    <citation type="submission" date="2019-04" db="EMBL/GenBank/DDBJ databases">
        <title>High contiguity whole genome sequence and gene annotation resource for two Venturia nashicola isolates.</title>
        <authorList>
            <person name="Prokchorchik M."/>
            <person name="Won K."/>
            <person name="Lee Y."/>
            <person name="Choi E.D."/>
            <person name="Segonzac C."/>
            <person name="Sohn K.H."/>
        </authorList>
    </citation>
    <scope>NUCLEOTIDE SEQUENCE [LARGE SCALE GENOMIC DNA]</scope>
    <source>
        <strain evidence="2 3">PRI2</strain>
    </source>
</reference>
<feature type="compositionally biased region" description="Polar residues" evidence="1">
    <location>
        <begin position="198"/>
        <end position="214"/>
    </location>
</feature>
<comment type="caution">
    <text evidence="2">The sequence shown here is derived from an EMBL/GenBank/DDBJ whole genome shotgun (WGS) entry which is preliminary data.</text>
</comment>